<keyword evidence="5" id="KW-1185">Reference proteome</keyword>
<evidence type="ECO:0000256" key="1">
    <source>
        <dbReference type="SAM" id="MobiDB-lite"/>
    </source>
</evidence>
<dbReference type="Pfam" id="PF07923">
    <property type="entry name" value="N1221"/>
    <property type="match status" value="1"/>
</dbReference>
<feature type="region of interest" description="Disordered" evidence="1">
    <location>
        <begin position="1"/>
        <end position="62"/>
    </location>
</feature>
<feature type="region of interest" description="Disordered" evidence="1">
    <location>
        <begin position="1004"/>
        <end position="1032"/>
    </location>
</feature>
<feature type="domain" description="Far11/STRP N-terminal" evidence="2">
    <location>
        <begin position="110"/>
        <end position="394"/>
    </location>
</feature>
<dbReference type="GO" id="GO:0005829">
    <property type="term" value="C:cytosol"/>
    <property type="evidence" value="ECO:0007669"/>
    <property type="project" value="TreeGrafter"/>
</dbReference>
<comment type="caution">
    <text evidence="4">The sequence shown here is derived from an EMBL/GenBank/DDBJ whole genome shotgun (WGS) entry which is preliminary data.</text>
</comment>
<feature type="compositionally biased region" description="Low complexity" evidence="1">
    <location>
        <begin position="1004"/>
        <end position="1019"/>
    </location>
</feature>
<feature type="region of interest" description="Disordered" evidence="1">
    <location>
        <begin position="551"/>
        <end position="585"/>
    </location>
</feature>
<feature type="compositionally biased region" description="Pro residues" evidence="1">
    <location>
        <begin position="42"/>
        <end position="55"/>
    </location>
</feature>
<evidence type="ECO:0000313" key="4">
    <source>
        <dbReference type="EMBL" id="KAJ3182086.1"/>
    </source>
</evidence>
<dbReference type="GO" id="GO:0007010">
    <property type="term" value="P:cytoskeleton organization"/>
    <property type="evidence" value="ECO:0007669"/>
    <property type="project" value="TreeGrafter"/>
</dbReference>
<sequence length="1210" mass="132139">MALVRPAMMTERKPLALPPPVVFSPRPTHTTLATAHSNDSLPPVPLPPTPPPPQAFDPTAPLPSLADLRARLSSASEEPPAQLPIVVGTPADTGHAAAQTRPPAVPTRKAARYDFDYADRDAFETEINEFYNFQDHQQMEDGRQLFEATFVGQWKAAKSSRRANYVAGLLEHMELRDAELRYKAVKKLLYISQGVYGEAASQPEHVELIVANNQVLFALGTLEHIYAGFKVASQTLDVVTRAAEPTTLERQYAMEQAISEVTAHMCLLGMLIEVHFKDETFATELVSMNPPVASFLFTLVDQLAEANRKRYPVKKLLLLLWKVLTVSLGTSEQLASLKTASRTLEGLDPFDENTFVKSTPQDYHNFHLVVATRYPAYVTPNADSLCPPRLQLVDPIPTCIRRQLQQAGVLQPFVSTDTLLPTLFDECVDLYRKHNYVSLASVQIARERDRMDKEEERRDVDGAASELEDVVEALDDEALSASHLGSERRRDVFALRPSVKRNAKRIKKQDAVGLKRVEEIYRHLVPQMPVHVGMLIRLLYYVNLGAANSVPSSGGGSKADGDSASTPGGDNTADDGSLAGMSFAGMTPDQKREHLMKADNNRHREVVTKAISGILVLLLKASKCNHALKSEYIAQLLVDNNCAILILKMLSTWLQSPSANSSPVTPGPPGQQNTSGGTSWAERTAGAPPRPPPAVGLGMGALWLTKKDEPKEIDFFHFARAKDPFSAASEITPTAASIAERETEEKAAATSPATPLGSAESPLHSPTGMGGPTSTPPPDIPSSFRNFYTSINLLRILQKLTKRKTHRVLALVQWKASAVLKRAIKVSHVGIQLYALKLLKSQIPYLGKKWRSTNMKIITAIFIHLRPCLRDEYLAGDVDVDVDEALAHEQRLRAMIASYHAHRYPEASGEDGAAAENGVGENGRAASPTHSHVDELELILSISRRGSYEGASDPQMNRFAGGSGGSGSGNLFLSSAGGAYEPLTLDPNFMENYEEWLRMEVYDSEPSLPSPTSSSSLSPPVGPADGWPHEAEHHWGDPIAAEQHEPTRSLFSATRRFSKEMLSDDYDDSDWTWDADDESTAAYRVGDPDADEYDAFHAPGGGDSVWADDPAPPGDMDDPSRAWATTLPMLDSGGDCYYDRPHVDDVWAENRDDQDEASAHSSESSDSSDGAGSADSGVALFDDLAGTDESASGKKTERGGSSVYLWPDEF</sequence>
<feature type="region of interest" description="Disordered" evidence="1">
    <location>
        <begin position="1148"/>
        <end position="1210"/>
    </location>
</feature>
<accession>A0AAD5XT72</accession>
<dbReference type="Proteomes" id="UP001212152">
    <property type="component" value="Unassembled WGS sequence"/>
</dbReference>
<feature type="compositionally biased region" description="Low complexity" evidence="1">
    <location>
        <begin position="1159"/>
        <end position="1177"/>
    </location>
</feature>
<dbReference type="InterPro" id="IPR040185">
    <property type="entry name" value="Far11/STRP"/>
</dbReference>
<name>A0AAD5XT72_9FUNG</name>
<feature type="compositionally biased region" description="Polar residues" evidence="1">
    <location>
        <begin position="657"/>
        <end position="678"/>
    </location>
</feature>
<proteinExistence type="predicted"/>
<feature type="domain" description="Far11/STRP C-terminal" evidence="3">
    <location>
        <begin position="421"/>
        <end position="993"/>
    </location>
</feature>
<dbReference type="SMART" id="SM01293">
    <property type="entry name" value="DUF3402"/>
    <property type="match status" value="1"/>
</dbReference>
<evidence type="ECO:0000259" key="3">
    <source>
        <dbReference type="SMART" id="SM01293"/>
    </source>
</evidence>
<protein>
    <submittedName>
        <fullName evidence="4">Factor arrest protein 11</fullName>
    </submittedName>
</protein>
<dbReference type="EMBL" id="JADGJQ010000010">
    <property type="protein sequence ID" value="KAJ3182086.1"/>
    <property type="molecule type" value="Genomic_DNA"/>
</dbReference>
<dbReference type="AlphaFoldDB" id="A0AAD5XT72"/>
<reference evidence="4" key="1">
    <citation type="submission" date="2020-05" db="EMBL/GenBank/DDBJ databases">
        <title>Phylogenomic resolution of chytrid fungi.</title>
        <authorList>
            <person name="Stajich J.E."/>
            <person name="Amses K."/>
            <person name="Simmons R."/>
            <person name="Seto K."/>
            <person name="Myers J."/>
            <person name="Bonds A."/>
            <person name="Quandt C.A."/>
            <person name="Barry K."/>
            <person name="Liu P."/>
            <person name="Grigoriev I."/>
            <person name="Longcore J.E."/>
            <person name="James T.Y."/>
        </authorList>
    </citation>
    <scope>NUCLEOTIDE SEQUENCE</scope>
    <source>
        <strain evidence="4">JEL0379</strain>
    </source>
</reference>
<feature type="region of interest" description="Disordered" evidence="1">
    <location>
        <begin position="1090"/>
        <end position="1121"/>
    </location>
</feature>
<dbReference type="PANTHER" id="PTHR13239:SF4">
    <property type="entry name" value="AT25231P"/>
    <property type="match status" value="1"/>
</dbReference>
<evidence type="ECO:0000313" key="5">
    <source>
        <dbReference type="Proteomes" id="UP001212152"/>
    </source>
</evidence>
<dbReference type="SMART" id="SM01292">
    <property type="entry name" value="N1221"/>
    <property type="match status" value="1"/>
</dbReference>
<gene>
    <name evidence="4" type="primary">FAR11</name>
    <name evidence="4" type="ORF">HDU87_000432</name>
</gene>
<organism evidence="4 5">
    <name type="scientific">Geranomyces variabilis</name>
    <dbReference type="NCBI Taxonomy" id="109894"/>
    <lineage>
        <taxon>Eukaryota</taxon>
        <taxon>Fungi</taxon>
        <taxon>Fungi incertae sedis</taxon>
        <taxon>Chytridiomycota</taxon>
        <taxon>Chytridiomycota incertae sedis</taxon>
        <taxon>Chytridiomycetes</taxon>
        <taxon>Spizellomycetales</taxon>
        <taxon>Powellomycetaceae</taxon>
        <taxon>Geranomyces</taxon>
    </lineage>
</organism>
<evidence type="ECO:0000259" key="2">
    <source>
        <dbReference type="SMART" id="SM01292"/>
    </source>
</evidence>
<feature type="region of interest" description="Disordered" evidence="1">
    <location>
        <begin position="738"/>
        <end position="779"/>
    </location>
</feature>
<feature type="compositionally biased region" description="Polar residues" evidence="1">
    <location>
        <begin position="27"/>
        <end position="40"/>
    </location>
</feature>
<dbReference type="InterPro" id="IPR012486">
    <property type="entry name" value="Far11/STRP_N"/>
</dbReference>
<dbReference type="PANTHER" id="PTHR13239">
    <property type="entry name" value="PROTEIN REQUIRED FOR HYPHAL ANASTOMOSIS HAM-2"/>
    <property type="match status" value="1"/>
</dbReference>
<dbReference type="Pfam" id="PF11882">
    <property type="entry name" value="DUF3402"/>
    <property type="match status" value="2"/>
</dbReference>
<dbReference type="InterPro" id="IPR021819">
    <property type="entry name" value="Far11/STRP_C"/>
</dbReference>
<feature type="region of interest" description="Disordered" evidence="1">
    <location>
        <begin position="657"/>
        <end position="694"/>
    </location>
</feature>